<dbReference type="KEGG" id="nfn:NFRAN_1209"/>
<feature type="domain" description="Pyridoxamine 5'-phosphate oxidase N-terminal" evidence="2">
    <location>
        <begin position="17"/>
        <end position="121"/>
    </location>
</feature>
<sequence length="159" mass="18533">MKILDASEPEFGGPMTEEEVRDFLINSNKNIHISTLDEKGEPNIHPTWYYFDDRNEKIYIESGRESRKTQNLRRNNKIYFCIDDDRIPYKGVRGKGTVRISDDVDYNLPTIEKIVVKYLGSVEHPMSHTIISKIRGGDAILLEITPKFYATWDHSKVKR</sequence>
<evidence type="ECO:0000313" key="4">
    <source>
        <dbReference type="Proteomes" id="UP000294299"/>
    </source>
</evidence>
<dbReference type="EMBL" id="LR216287">
    <property type="protein sequence ID" value="VFJ13531.1"/>
    <property type="molecule type" value="Genomic_DNA"/>
</dbReference>
<organism evidence="3 4">
    <name type="scientific">Candidatus Nitrosocosmicus franklandianus</name>
    <dbReference type="NCBI Taxonomy" id="1798806"/>
    <lineage>
        <taxon>Archaea</taxon>
        <taxon>Nitrososphaerota</taxon>
        <taxon>Nitrososphaeria</taxon>
        <taxon>Nitrososphaerales</taxon>
        <taxon>Nitrososphaeraceae</taxon>
        <taxon>Candidatus Nitrosocosmicus</taxon>
    </lineage>
</organism>
<keyword evidence="1" id="KW-0560">Oxidoreductase</keyword>
<name>A0A484I8J4_9ARCH</name>
<dbReference type="PANTHER" id="PTHR35176:SF6">
    <property type="entry name" value="HEME OXYGENASE HI_0854-RELATED"/>
    <property type="match status" value="1"/>
</dbReference>
<dbReference type="Proteomes" id="UP000294299">
    <property type="component" value="Chromosome NFRAN"/>
</dbReference>
<dbReference type="InterPro" id="IPR011576">
    <property type="entry name" value="Pyridox_Oxase_N"/>
</dbReference>
<proteinExistence type="predicted"/>
<dbReference type="GO" id="GO:0070967">
    <property type="term" value="F:coenzyme F420 binding"/>
    <property type="evidence" value="ECO:0007669"/>
    <property type="project" value="TreeGrafter"/>
</dbReference>
<accession>A0A484I8J4</accession>
<reference evidence="3 4" key="1">
    <citation type="submission" date="2019-02" db="EMBL/GenBank/DDBJ databases">
        <authorList>
            <person name="Lehtovirta-Morley E L."/>
        </authorList>
    </citation>
    <scope>NUCLEOTIDE SEQUENCE [LARGE SCALE GENOMIC DNA]</scope>
    <source>
        <strain evidence="3">NFRAN1</strain>
    </source>
</reference>
<keyword evidence="4" id="KW-1185">Reference proteome</keyword>
<gene>
    <name evidence="3" type="ORF">NFRAN_1209</name>
</gene>
<dbReference type="Pfam" id="PF01243">
    <property type="entry name" value="PNPOx_N"/>
    <property type="match status" value="1"/>
</dbReference>
<dbReference type="SUPFAM" id="SSF50475">
    <property type="entry name" value="FMN-binding split barrel"/>
    <property type="match status" value="1"/>
</dbReference>
<protein>
    <submittedName>
        <fullName evidence="3">Pyridoxamine 5'-phosphate oxidase</fullName>
    </submittedName>
</protein>
<dbReference type="Gene3D" id="2.30.110.10">
    <property type="entry name" value="Electron Transport, Fmn-binding Protein, Chain A"/>
    <property type="match status" value="1"/>
</dbReference>
<dbReference type="PANTHER" id="PTHR35176">
    <property type="entry name" value="HEME OXYGENASE HI_0854-RELATED"/>
    <property type="match status" value="1"/>
</dbReference>
<dbReference type="OrthoDB" id="139492at2157"/>
<dbReference type="InterPro" id="IPR012349">
    <property type="entry name" value="Split_barrel_FMN-bd"/>
</dbReference>
<dbReference type="GO" id="GO:0005829">
    <property type="term" value="C:cytosol"/>
    <property type="evidence" value="ECO:0007669"/>
    <property type="project" value="TreeGrafter"/>
</dbReference>
<evidence type="ECO:0000256" key="1">
    <source>
        <dbReference type="ARBA" id="ARBA00023002"/>
    </source>
</evidence>
<evidence type="ECO:0000259" key="2">
    <source>
        <dbReference type="Pfam" id="PF01243"/>
    </source>
</evidence>
<dbReference type="InterPro" id="IPR052019">
    <property type="entry name" value="F420H2_bilvrd_red/Heme_oxyg"/>
</dbReference>
<dbReference type="AlphaFoldDB" id="A0A484I8J4"/>
<dbReference type="GeneID" id="39420609"/>
<evidence type="ECO:0000313" key="3">
    <source>
        <dbReference type="EMBL" id="VFJ13531.1"/>
    </source>
</evidence>
<dbReference type="GO" id="GO:0016627">
    <property type="term" value="F:oxidoreductase activity, acting on the CH-CH group of donors"/>
    <property type="evidence" value="ECO:0007669"/>
    <property type="project" value="TreeGrafter"/>
</dbReference>
<dbReference type="RefSeq" id="WP_134483459.1">
    <property type="nucleotide sequence ID" value="NZ_LR216287.1"/>
</dbReference>